<keyword evidence="3 5" id="KW-1133">Transmembrane helix</keyword>
<dbReference type="VEuPathDB" id="FungiDB:ASPGLDRAFT_48653"/>
<evidence type="ECO:0000256" key="2">
    <source>
        <dbReference type="ARBA" id="ARBA00022692"/>
    </source>
</evidence>
<evidence type="ECO:0000256" key="5">
    <source>
        <dbReference type="SAM" id="Phobius"/>
    </source>
</evidence>
<dbReference type="AlphaFoldDB" id="A0A1L9VHA1"/>
<dbReference type="InterPro" id="IPR036259">
    <property type="entry name" value="MFS_trans_sf"/>
</dbReference>
<dbReference type="OrthoDB" id="2428527at2759"/>
<feature type="transmembrane region" description="Helical" evidence="5">
    <location>
        <begin position="62"/>
        <end position="83"/>
    </location>
</feature>
<accession>A0A1L9VHA1</accession>
<keyword evidence="2 5" id="KW-0812">Transmembrane</keyword>
<dbReference type="RefSeq" id="XP_022399950.1">
    <property type="nucleotide sequence ID" value="XM_022546941.1"/>
</dbReference>
<evidence type="ECO:0000256" key="1">
    <source>
        <dbReference type="ARBA" id="ARBA00004141"/>
    </source>
</evidence>
<sequence length="106" mass="11341">MSFPAGTIILSRAMPREHQGVAASLVNTFINYSISIGLGFAGTVEGQVNNGGKDVLQGYRGALYMGVGLSGLGVAVALFFCFVERHQSKAPEKVEQEKSETQEEFV</sequence>
<dbReference type="GO" id="GO:0016020">
    <property type="term" value="C:membrane"/>
    <property type="evidence" value="ECO:0007669"/>
    <property type="project" value="UniProtKB-SubCell"/>
</dbReference>
<evidence type="ECO:0008006" key="8">
    <source>
        <dbReference type="Google" id="ProtNLM"/>
    </source>
</evidence>
<dbReference type="PANTHER" id="PTHR42718">
    <property type="entry name" value="MAJOR FACILITATOR SUPERFAMILY MULTIDRUG TRANSPORTER MFSC"/>
    <property type="match status" value="1"/>
</dbReference>
<proteinExistence type="predicted"/>
<dbReference type="Proteomes" id="UP000184300">
    <property type="component" value="Unassembled WGS sequence"/>
</dbReference>
<evidence type="ECO:0000313" key="6">
    <source>
        <dbReference type="EMBL" id="OJJ83252.1"/>
    </source>
</evidence>
<dbReference type="SUPFAM" id="SSF103473">
    <property type="entry name" value="MFS general substrate transporter"/>
    <property type="match status" value="1"/>
</dbReference>
<keyword evidence="7" id="KW-1185">Reference proteome</keyword>
<name>A0A1L9VHA1_ASPGL</name>
<keyword evidence="4 5" id="KW-0472">Membrane</keyword>
<protein>
    <recommendedName>
        <fullName evidence="8">Major facilitator superfamily (MFS) profile domain-containing protein</fullName>
    </recommendedName>
</protein>
<organism evidence="6 7">
    <name type="scientific">Aspergillus glaucus CBS 516.65</name>
    <dbReference type="NCBI Taxonomy" id="1160497"/>
    <lineage>
        <taxon>Eukaryota</taxon>
        <taxon>Fungi</taxon>
        <taxon>Dikarya</taxon>
        <taxon>Ascomycota</taxon>
        <taxon>Pezizomycotina</taxon>
        <taxon>Eurotiomycetes</taxon>
        <taxon>Eurotiomycetidae</taxon>
        <taxon>Eurotiales</taxon>
        <taxon>Aspergillaceae</taxon>
        <taxon>Aspergillus</taxon>
        <taxon>Aspergillus subgen. Aspergillus</taxon>
    </lineage>
</organism>
<dbReference type="Gene3D" id="1.20.1250.20">
    <property type="entry name" value="MFS general substrate transporter like domains"/>
    <property type="match status" value="1"/>
</dbReference>
<evidence type="ECO:0000256" key="4">
    <source>
        <dbReference type="ARBA" id="ARBA00023136"/>
    </source>
</evidence>
<evidence type="ECO:0000256" key="3">
    <source>
        <dbReference type="ARBA" id="ARBA00022989"/>
    </source>
</evidence>
<comment type="subcellular location">
    <subcellularLocation>
        <location evidence="1">Membrane</location>
        <topology evidence="1">Multi-pass membrane protein</topology>
    </subcellularLocation>
</comment>
<reference evidence="7" key="1">
    <citation type="journal article" date="2017" name="Genome Biol.">
        <title>Comparative genomics reveals high biological diversity and specific adaptations in the industrially and medically important fungal genus Aspergillus.</title>
        <authorList>
            <person name="de Vries R.P."/>
            <person name="Riley R."/>
            <person name="Wiebenga A."/>
            <person name="Aguilar-Osorio G."/>
            <person name="Amillis S."/>
            <person name="Uchima C.A."/>
            <person name="Anderluh G."/>
            <person name="Asadollahi M."/>
            <person name="Askin M."/>
            <person name="Barry K."/>
            <person name="Battaglia E."/>
            <person name="Bayram O."/>
            <person name="Benocci T."/>
            <person name="Braus-Stromeyer S.A."/>
            <person name="Caldana C."/>
            <person name="Canovas D."/>
            <person name="Cerqueira G.C."/>
            <person name="Chen F."/>
            <person name="Chen W."/>
            <person name="Choi C."/>
            <person name="Clum A."/>
            <person name="Dos Santos R.A."/>
            <person name="Damasio A.R."/>
            <person name="Diallinas G."/>
            <person name="Emri T."/>
            <person name="Fekete E."/>
            <person name="Flipphi M."/>
            <person name="Freyberg S."/>
            <person name="Gallo A."/>
            <person name="Gournas C."/>
            <person name="Habgood R."/>
            <person name="Hainaut M."/>
            <person name="Harispe M.L."/>
            <person name="Henrissat B."/>
            <person name="Hilden K.S."/>
            <person name="Hope R."/>
            <person name="Hossain A."/>
            <person name="Karabika E."/>
            <person name="Karaffa L."/>
            <person name="Karanyi Z."/>
            <person name="Krasevec N."/>
            <person name="Kuo A."/>
            <person name="Kusch H."/>
            <person name="LaButti K."/>
            <person name="Lagendijk E.L."/>
            <person name="Lapidus A."/>
            <person name="Levasseur A."/>
            <person name="Lindquist E."/>
            <person name="Lipzen A."/>
            <person name="Logrieco A.F."/>
            <person name="MacCabe A."/>
            <person name="Maekelae M.R."/>
            <person name="Malavazi I."/>
            <person name="Melin P."/>
            <person name="Meyer V."/>
            <person name="Mielnichuk N."/>
            <person name="Miskei M."/>
            <person name="Molnar A.P."/>
            <person name="Mule G."/>
            <person name="Ngan C.Y."/>
            <person name="Orejas M."/>
            <person name="Orosz E."/>
            <person name="Ouedraogo J.P."/>
            <person name="Overkamp K.M."/>
            <person name="Park H.-S."/>
            <person name="Perrone G."/>
            <person name="Piumi F."/>
            <person name="Punt P.J."/>
            <person name="Ram A.F."/>
            <person name="Ramon A."/>
            <person name="Rauscher S."/>
            <person name="Record E."/>
            <person name="Riano-Pachon D.M."/>
            <person name="Robert V."/>
            <person name="Roehrig J."/>
            <person name="Ruller R."/>
            <person name="Salamov A."/>
            <person name="Salih N.S."/>
            <person name="Samson R.A."/>
            <person name="Sandor E."/>
            <person name="Sanguinetti M."/>
            <person name="Schuetze T."/>
            <person name="Sepcic K."/>
            <person name="Shelest E."/>
            <person name="Sherlock G."/>
            <person name="Sophianopoulou V."/>
            <person name="Squina F.M."/>
            <person name="Sun H."/>
            <person name="Susca A."/>
            <person name="Todd R.B."/>
            <person name="Tsang A."/>
            <person name="Unkles S.E."/>
            <person name="van de Wiele N."/>
            <person name="van Rossen-Uffink D."/>
            <person name="Oliveira J.V."/>
            <person name="Vesth T.C."/>
            <person name="Visser J."/>
            <person name="Yu J.-H."/>
            <person name="Zhou M."/>
            <person name="Andersen M.R."/>
            <person name="Archer D.B."/>
            <person name="Baker S.E."/>
            <person name="Benoit I."/>
            <person name="Brakhage A.A."/>
            <person name="Braus G.H."/>
            <person name="Fischer R."/>
            <person name="Frisvad J.C."/>
            <person name="Goldman G.H."/>
            <person name="Houbraken J."/>
            <person name="Oakley B."/>
            <person name="Pocsi I."/>
            <person name="Scazzocchio C."/>
            <person name="Seiboth B."/>
            <person name="vanKuyk P.A."/>
            <person name="Wortman J."/>
            <person name="Dyer P.S."/>
            <person name="Grigoriev I.V."/>
        </authorList>
    </citation>
    <scope>NUCLEOTIDE SEQUENCE [LARGE SCALE GENOMIC DNA]</scope>
    <source>
        <strain evidence="7">CBS 516.65</strain>
    </source>
</reference>
<feature type="transmembrane region" description="Helical" evidence="5">
    <location>
        <begin position="21"/>
        <end position="42"/>
    </location>
</feature>
<dbReference type="STRING" id="1160497.A0A1L9VHA1"/>
<dbReference type="EMBL" id="KV878900">
    <property type="protein sequence ID" value="OJJ83252.1"/>
    <property type="molecule type" value="Genomic_DNA"/>
</dbReference>
<dbReference type="PANTHER" id="PTHR42718:SF1">
    <property type="entry name" value="LOW AFFINITY AMMONIUM TRANSPORTER"/>
    <property type="match status" value="1"/>
</dbReference>
<dbReference type="GeneID" id="34463202"/>
<evidence type="ECO:0000313" key="7">
    <source>
        <dbReference type="Proteomes" id="UP000184300"/>
    </source>
</evidence>
<gene>
    <name evidence="6" type="ORF">ASPGLDRAFT_48653</name>
</gene>